<dbReference type="Gene3D" id="3.20.20.140">
    <property type="entry name" value="Metal-dependent hydrolases"/>
    <property type="match status" value="1"/>
</dbReference>
<dbReference type="OrthoDB" id="8098664at2"/>
<organism evidence="3 4">
    <name type="scientific">Phenylobacterium hankyongense</name>
    <dbReference type="NCBI Taxonomy" id="1813876"/>
    <lineage>
        <taxon>Bacteria</taxon>
        <taxon>Pseudomonadati</taxon>
        <taxon>Pseudomonadota</taxon>
        <taxon>Alphaproteobacteria</taxon>
        <taxon>Caulobacterales</taxon>
        <taxon>Caulobacteraceae</taxon>
        <taxon>Phenylobacterium</taxon>
    </lineage>
</organism>
<evidence type="ECO:0000313" key="3">
    <source>
        <dbReference type="EMBL" id="RAK59911.1"/>
    </source>
</evidence>
<sequence length="425" mass="44861">MRISVVAAAAAALWAAAAGAEAKTVAVAAERLLDVASGRYVDHPLVLIVDGRISAVEKQGDAVPAGAERVELPGVTLLPGLIDMHTHITASPLYGGYTYLQYTDSFWPIIATKHAKDTLEAGFTTIRNVGSDNYDDVGLREAIDGGFVEGPRIVAATYAIGSTGGHCDSTFFPPSMKQKGDAVIDSPDEGRKMVRQLHKYGAQVIKICATGGVFSHGDTPGAQQLSLEEIKAIVDEAHMTGMKVAAHAHGASGIKAAILGGVDTIEHASLVDDEGIKLAAQKGAYFGMDIYNTDYTQAEGKKNGVLEENLQKDRDIGEIQRQNFRKALKAGVKMIFSTDAGIYPHGMNAKQFAVMVRYGATPLQAIQTATLNAAQALGQPNDVGQVAVGRYGDLVGVKGDPLADVTVLEHPVFVMKGGDVVKRVP</sequence>
<dbReference type="AlphaFoldDB" id="A0A328B0F3"/>
<protein>
    <submittedName>
        <fullName evidence="3">Amidohydrolase family protein</fullName>
    </submittedName>
</protein>
<dbReference type="RefSeq" id="WP_111457204.1">
    <property type="nucleotide sequence ID" value="NZ_QFYP01000001.1"/>
</dbReference>
<dbReference type="EMBL" id="QFYP01000001">
    <property type="protein sequence ID" value="RAK59911.1"/>
    <property type="molecule type" value="Genomic_DNA"/>
</dbReference>
<dbReference type="CDD" id="cd01299">
    <property type="entry name" value="Met_dep_hydrolase_A"/>
    <property type="match status" value="1"/>
</dbReference>
<dbReference type="InterPro" id="IPR011059">
    <property type="entry name" value="Metal-dep_hydrolase_composite"/>
</dbReference>
<dbReference type="SUPFAM" id="SSF51338">
    <property type="entry name" value="Composite domain of metallo-dependent hydrolases"/>
    <property type="match status" value="1"/>
</dbReference>
<dbReference type="Proteomes" id="UP000249842">
    <property type="component" value="Unassembled WGS sequence"/>
</dbReference>
<dbReference type="InterPro" id="IPR057744">
    <property type="entry name" value="OTAase-like"/>
</dbReference>
<dbReference type="PANTHER" id="PTHR43135">
    <property type="entry name" value="ALPHA-D-RIBOSE 1-METHYLPHOSPHONATE 5-TRIPHOSPHATE DIPHOSPHATASE"/>
    <property type="match status" value="1"/>
</dbReference>
<comment type="caution">
    <text evidence="3">The sequence shown here is derived from an EMBL/GenBank/DDBJ whole genome shotgun (WGS) entry which is preliminary data.</text>
</comment>
<dbReference type="InterPro" id="IPR051781">
    <property type="entry name" value="Metallo-dep_Hydrolase"/>
</dbReference>
<dbReference type="PANTHER" id="PTHR43135:SF3">
    <property type="entry name" value="ALPHA-D-RIBOSE 1-METHYLPHOSPHONATE 5-TRIPHOSPHATE DIPHOSPHATASE"/>
    <property type="match status" value="1"/>
</dbReference>
<evidence type="ECO:0000256" key="1">
    <source>
        <dbReference type="SAM" id="SignalP"/>
    </source>
</evidence>
<dbReference type="Gene3D" id="2.30.40.10">
    <property type="entry name" value="Urease, subunit C, domain 1"/>
    <property type="match status" value="1"/>
</dbReference>
<keyword evidence="3" id="KW-0378">Hydrolase</keyword>
<keyword evidence="4" id="KW-1185">Reference proteome</keyword>
<proteinExistence type="predicted"/>
<dbReference type="InterPro" id="IPR032466">
    <property type="entry name" value="Metal_Hydrolase"/>
</dbReference>
<dbReference type="GO" id="GO:0016810">
    <property type="term" value="F:hydrolase activity, acting on carbon-nitrogen (but not peptide) bonds"/>
    <property type="evidence" value="ECO:0007669"/>
    <property type="project" value="InterPro"/>
</dbReference>
<evidence type="ECO:0000313" key="4">
    <source>
        <dbReference type="Proteomes" id="UP000249842"/>
    </source>
</evidence>
<feature type="domain" description="Amidohydrolase-related" evidence="2">
    <location>
        <begin position="76"/>
        <end position="421"/>
    </location>
</feature>
<feature type="chain" id="PRO_5016375504" evidence="1">
    <location>
        <begin position="23"/>
        <end position="425"/>
    </location>
</feature>
<dbReference type="SUPFAM" id="SSF51556">
    <property type="entry name" value="Metallo-dependent hydrolases"/>
    <property type="match status" value="1"/>
</dbReference>
<feature type="signal peptide" evidence="1">
    <location>
        <begin position="1"/>
        <end position="22"/>
    </location>
</feature>
<dbReference type="InterPro" id="IPR006680">
    <property type="entry name" value="Amidohydro-rel"/>
</dbReference>
<reference evidence="4" key="1">
    <citation type="submission" date="2018-05" db="EMBL/GenBank/DDBJ databases">
        <authorList>
            <person name="Li X."/>
        </authorList>
    </citation>
    <scope>NUCLEOTIDE SEQUENCE [LARGE SCALE GENOMIC DNA]</scope>
    <source>
        <strain evidence="4">HKS-05</strain>
    </source>
</reference>
<accession>A0A328B0F3</accession>
<name>A0A328B0F3_9CAUL</name>
<dbReference type="Pfam" id="PF01979">
    <property type="entry name" value="Amidohydro_1"/>
    <property type="match status" value="1"/>
</dbReference>
<gene>
    <name evidence="3" type="ORF">DJ021_08885</name>
</gene>
<keyword evidence="1" id="KW-0732">Signal</keyword>
<evidence type="ECO:0000259" key="2">
    <source>
        <dbReference type="Pfam" id="PF01979"/>
    </source>
</evidence>